<accession>A0A8A1MKL1</accession>
<name>A0A8A1MKL1_AJECA</name>
<reference evidence="1" key="1">
    <citation type="submission" date="2021-01" db="EMBL/GenBank/DDBJ databases">
        <title>Chromosome-level genome assembly of a human fungal pathogen reveals clustering of transcriptionally co-regulated genes.</title>
        <authorList>
            <person name="Voorhies M."/>
            <person name="Cohen S."/>
            <person name="Shea T.P."/>
            <person name="Petrus S."/>
            <person name="Munoz J.F."/>
            <person name="Poplawski S."/>
            <person name="Goldman W.E."/>
            <person name="Michael T."/>
            <person name="Cuomo C.A."/>
            <person name="Sil A."/>
            <person name="Beyhan S."/>
        </authorList>
    </citation>
    <scope>NUCLEOTIDE SEQUENCE</scope>
    <source>
        <strain evidence="1">WU24</strain>
    </source>
</reference>
<dbReference type="AlphaFoldDB" id="A0A8A1MKL1"/>
<sequence>MCPRTSPIVLSIISSKQALLFLSLLNLTRSINYFIEPSSMEQARQPSRYRPTLAVEALDLLLKTGNKLKVLQHLTKAEQRRAADAVEVLKIVQTAPKRKKYKIFLYTLLEHYGPHMVLLCTLALGQAKVVDMKQDERAALMDLIKNCNELDDPILRAIAINHRVPKRVEDNAKYLAELASQNGPHLDAESETGRDIPVTSRGRQIQFMFSKAPADHIPLLGNPILSAIQSSRHWKTERGLGEPTTDCLTTMIPEDENEDISITMWVGQRAGLQLLEMLKLQPTWSPLLGHLSPLPRGLQGQ</sequence>
<dbReference type="VEuPathDB" id="FungiDB:I7I51_06045"/>
<protein>
    <submittedName>
        <fullName evidence="1">Uncharacterized protein</fullName>
    </submittedName>
</protein>
<dbReference type="Proteomes" id="UP000663671">
    <property type="component" value="Chromosome 3"/>
</dbReference>
<proteinExistence type="predicted"/>
<dbReference type="OrthoDB" id="4488120at2759"/>
<gene>
    <name evidence="1" type="ORF">I7I51_06045</name>
</gene>
<evidence type="ECO:0000313" key="2">
    <source>
        <dbReference type="Proteomes" id="UP000663671"/>
    </source>
</evidence>
<dbReference type="EMBL" id="CP069115">
    <property type="protein sequence ID" value="QSS65203.1"/>
    <property type="molecule type" value="Genomic_DNA"/>
</dbReference>
<evidence type="ECO:0000313" key="1">
    <source>
        <dbReference type="EMBL" id="QSS65203.1"/>
    </source>
</evidence>
<organism evidence="1 2">
    <name type="scientific">Ajellomyces capsulatus</name>
    <name type="common">Darling's disease fungus</name>
    <name type="synonym">Histoplasma capsulatum</name>
    <dbReference type="NCBI Taxonomy" id="5037"/>
    <lineage>
        <taxon>Eukaryota</taxon>
        <taxon>Fungi</taxon>
        <taxon>Dikarya</taxon>
        <taxon>Ascomycota</taxon>
        <taxon>Pezizomycotina</taxon>
        <taxon>Eurotiomycetes</taxon>
        <taxon>Eurotiomycetidae</taxon>
        <taxon>Onygenales</taxon>
        <taxon>Ajellomycetaceae</taxon>
        <taxon>Histoplasma</taxon>
    </lineage>
</organism>